<dbReference type="InterPro" id="IPR029472">
    <property type="entry name" value="Copia-like_N"/>
</dbReference>
<feature type="domain" description="Integrase catalytic" evidence="3">
    <location>
        <begin position="369"/>
        <end position="543"/>
    </location>
</feature>
<dbReference type="Pfam" id="PF14244">
    <property type="entry name" value="Retrotran_gag_3"/>
    <property type="match status" value="1"/>
</dbReference>
<reference evidence="4" key="2">
    <citation type="submission" date="2022-01" db="EMBL/GenBank/DDBJ databases">
        <authorList>
            <person name="Yamashiro T."/>
            <person name="Shiraishi A."/>
            <person name="Satake H."/>
            <person name="Nakayama K."/>
        </authorList>
    </citation>
    <scope>NUCLEOTIDE SEQUENCE</scope>
</reference>
<keyword evidence="5" id="KW-1185">Reference proteome</keyword>
<protein>
    <submittedName>
        <fullName evidence="4">Retrovirus-related pol polyprotein from transposon TNT 1-94</fullName>
    </submittedName>
</protein>
<organism evidence="4 5">
    <name type="scientific">Tanacetum coccineum</name>
    <dbReference type="NCBI Taxonomy" id="301880"/>
    <lineage>
        <taxon>Eukaryota</taxon>
        <taxon>Viridiplantae</taxon>
        <taxon>Streptophyta</taxon>
        <taxon>Embryophyta</taxon>
        <taxon>Tracheophyta</taxon>
        <taxon>Spermatophyta</taxon>
        <taxon>Magnoliopsida</taxon>
        <taxon>eudicotyledons</taxon>
        <taxon>Gunneridae</taxon>
        <taxon>Pentapetalae</taxon>
        <taxon>asterids</taxon>
        <taxon>campanulids</taxon>
        <taxon>Asterales</taxon>
        <taxon>Asteraceae</taxon>
        <taxon>Asteroideae</taxon>
        <taxon>Anthemideae</taxon>
        <taxon>Anthemidinae</taxon>
        <taxon>Tanacetum</taxon>
    </lineage>
</organism>
<sequence length="1230" mass="139634">MSGDNGEKPTQKITAMGDNNGEKLLQRKTISPYDITANDNPGSLITQVQLKGENYDEWARSLPTALRARKKFAELANCKQLGLSIVAYYGKLKKLWEELGDYEQMPTCKCGLCECNLGSAFAKRREDEKVHQFLMGLDETLYGTVRSNLLAQDPLPNLNKIYSTLVQEERVKTLVSTKEERGEVMSFAVNTAPRSYGRGDRKEENKCTNCNRTRHESSRCFEIIGYPEWWNERPRPSGQAPGRNKGGRGDGVKANVVQSSTSGARRNDVVSDVDRAAVTGLNNDQWETLKNILNATKIGANEKLTGKHTFIQWIYDSGASHHMTGWLQCMSEVRDIMTECSVGLPNGKRSYAIKEGTITLDDKITLKNVLYVPDLKCNLISVYQLLDDYDGVAQFTNKFCVMRDRTSRMLIGAGEQLEGLYFYKRMVNVMAVTARDVGLERQFNKQVKVVRSDNGTEFICMDDYFRKHGIVHETSCVGTPQQNGRVERKHRHILNMARALRFQSNLPIEFWGECILAVGYLINRTPSVVLHNKTPYEMLHGKPPSFDNLRVFGCWRVFDLNSHAFLVSRDVVFYEDEFSYLKHNIGPTSHETNDHIRGSMEDWCDLDNDGNEVHHSVNHEEEQSVDQVFNHETSDFINDEEAQNADPGNSVLREGSNDTQNNECLGRGHRNKVPSTRLKDFVTNTVHTSGPSTSSFVQSESSGFEPQTFKEAMKDENWRSAMQKEIQALENNGTWIVTTLPVGKKAIGSKWVYKIKYHSDGSIERYKARLVILGNNQVEGLDYNETFAPVAKMVTVRTFLAVASAKNWDLHQMDVHNAFLHGDLEEKVYMKFPPGFQSSENKVCRLRKSLYGLKQAPRCWFAKLAAALKQYGFHQSTSDYSLFTLQCDKVHLNVLVYVDDLIISGNDSMAICSFKSYLSKCFYMKDLGTLKYFLGIEVARNSNGIFLCQRKYALDIISEAGLLGAKPTDLPLEQNHQLPLANGKPLVDPEPYRRLVGRLIYLSFTRPDLSYCVHMLAQFMQSPLQEHWDAALRVVRYLKGSPGQGILLRAACDLQLHGWAACPITRRSLTGWFIQLGDTPISWKTKKQHMVSRSSAEAEYRSMATTTCELKWLKALLLCLGVAHPRPMKLSCDNQAALHISANPVFHKRTKHIEVDCHFIRDEILKGNIATRYVPTHIQLADIFTKELGEKEFDFFSWQVGHSKSACSNLRRGIRYIFLYLAYISCIFCI</sequence>
<evidence type="ECO:0000313" key="4">
    <source>
        <dbReference type="EMBL" id="GJT64366.1"/>
    </source>
</evidence>
<evidence type="ECO:0000313" key="5">
    <source>
        <dbReference type="Proteomes" id="UP001151760"/>
    </source>
</evidence>
<dbReference type="SUPFAM" id="SSF56672">
    <property type="entry name" value="DNA/RNA polymerases"/>
    <property type="match status" value="1"/>
</dbReference>
<gene>
    <name evidence="4" type="ORF">Tco_1015846</name>
</gene>
<feature type="region of interest" description="Disordered" evidence="2">
    <location>
        <begin position="639"/>
        <end position="672"/>
    </location>
</feature>
<dbReference type="InterPro" id="IPR043502">
    <property type="entry name" value="DNA/RNA_pol_sf"/>
</dbReference>
<dbReference type="EMBL" id="BQNB010017538">
    <property type="protein sequence ID" value="GJT64366.1"/>
    <property type="molecule type" value="Genomic_DNA"/>
</dbReference>
<keyword evidence="1" id="KW-0645">Protease</keyword>
<dbReference type="Pfam" id="PF22936">
    <property type="entry name" value="Pol_BBD"/>
    <property type="match status" value="1"/>
</dbReference>
<dbReference type="InterPro" id="IPR036397">
    <property type="entry name" value="RNaseH_sf"/>
</dbReference>
<proteinExistence type="predicted"/>
<dbReference type="CDD" id="cd09272">
    <property type="entry name" value="RNase_HI_RT_Ty1"/>
    <property type="match status" value="1"/>
</dbReference>
<dbReference type="Proteomes" id="UP001151760">
    <property type="component" value="Unassembled WGS sequence"/>
</dbReference>
<dbReference type="InterPro" id="IPR001584">
    <property type="entry name" value="Integrase_cat-core"/>
</dbReference>
<dbReference type="InterPro" id="IPR013103">
    <property type="entry name" value="RVT_2"/>
</dbReference>
<dbReference type="InterPro" id="IPR012337">
    <property type="entry name" value="RNaseH-like_sf"/>
</dbReference>
<evidence type="ECO:0000256" key="2">
    <source>
        <dbReference type="SAM" id="MobiDB-lite"/>
    </source>
</evidence>
<dbReference type="Pfam" id="PF07727">
    <property type="entry name" value="RVT_2"/>
    <property type="match status" value="1"/>
</dbReference>
<keyword evidence="1" id="KW-0378">Hydrolase</keyword>
<dbReference type="InterPro" id="IPR054722">
    <property type="entry name" value="PolX-like_BBD"/>
</dbReference>
<accession>A0ABQ5FM30</accession>
<feature type="region of interest" description="Disordered" evidence="2">
    <location>
        <begin position="684"/>
        <end position="703"/>
    </location>
</feature>
<dbReference type="Gene3D" id="3.30.420.10">
    <property type="entry name" value="Ribonuclease H-like superfamily/Ribonuclease H"/>
    <property type="match status" value="1"/>
</dbReference>
<dbReference type="PANTHER" id="PTHR11439">
    <property type="entry name" value="GAG-POL-RELATED RETROTRANSPOSON"/>
    <property type="match status" value="1"/>
</dbReference>
<dbReference type="PROSITE" id="PS50994">
    <property type="entry name" value="INTEGRASE"/>
    <property type="match status" value="1"/>
</dbReference>
<feature type="region of interest" description="Disordered" evidence="2">
    <location>
        <begin position="232"/>
        <end position="267"/>
    </location>
</feature>
<dbReference type="SUPFAM" id="SSF53098">
    <property type="entry name" value="Ribonuclease H-like"/>
    <property type="match status" value="1"/>
</dbReference>
<name>A0ABQ5FM30_9ASTR</name>
<keyword evidence="1" id="KW-0064">Aspartyl protease</keyword>
<evidence type="ECO:0000259" key="3">
    <source>
        <dbReference type="PROSITE" id="PS50994"/>
    </source>
</evidence>
<reference evidence="4" key="1">
    <citation type="journal article" date="2022" name="Int. J. Mol. Sci.">
        <title>Draft Genome of Tanacetum Coccineum: Genomic Comparison of Closely Related Tanacetum-Family Plants.</title>
        <authorList>
            <person name="Yamashiro T."/>
            <person name="Shiraishi A."/>
            <person name="Nakayama K."/>
            <person name="Satake H."/>
        </authorList>
    </citation>
    <scope>NUCLEOTIDE SEQUENCE</scope>
</reference>
<evidence type="ECO:0000256" key="1">
    <source>
        <dbReference type="ARBA" id="ARBA00022750"/>
    </source>
</evidence>
<dbReference type="PANTHER" id="PTHR11439:SF462">
    <property type="match status" value="1"/>
</dbReference>
<comment type="caution">
    <text evidence="4">The sequence shown here is derived from an EMBL/GenBank/DDBJ whole genome shotgun (WGS) entry which is preliminary data.</text>
</comment>